<feature type="compositionally biased region" description="Polar residues" evidence="1">
    <location>
        <begin position="1"/>
        <end position="21"/>
    </location>
</feature>
<keyword evidence="2" id="KW-1133">Transmembrane helix</keyword>
<evidence type="ECO:0000256" key="1">
    <source>
        <dbReference type="SAM" id="MobiDB-lite"/>
    </source>
</evidence>
<evidence type="ECO:0000313" key="3">
    <source>
        <dbReference type="EMBL" id="KAK1135972.1"/>
    </source>
</evidence>
<sequence length="127" mass="13734">MATDSNNRQGVRAVATTTTDPQRSEKRAVAARGAAGALALSILALVLQSATTATPTWGYFTNPDGTIIKVHHGCPIPRVVGFPPTEFEVYLLSEESLVNVVAMYLFRSRIKYCNGRCNDMVTRACDA</sequence>
<keyword evidence="2" id="KW-0472">Membrane</keyword>
<proteinExistence type="predicted"/>
<keyword evidence="4" id="KW-1185">Reference proteome</keyword>
<evidence type="ECO:0000313" key="4">
    <source>
        <dbReference type="Proteomes" id="UP001177670"/>
    </source>
</evidence>
<gene>
    <name evidence="3" type="ORF">K0M31_000542</name>
</gene>
<feature type="region of interest" description="Disordered" evidence="1">
    <location>
        <begin position="1"/>
        <end position="25"/>
    </location>
</feature>
<comment type="caution">
    <text evidence="3">The sequence shown here is derived from an EMBL/GenBank/DDBJ whole genome shotgun (WGS) entry which is preliminary data.</text>
</comment>
<dbReference type="EMBL" id="JAHYIQ010000001">
    <property type="protein sequence ID" value="KAK1135972.1"/>
    <property type="molecule type" value="Genomic_DNA"/>
</dbReference>
<accession>A0AA40GDR4</accession>
<reference evidence="3" key="1">
    <citation type="submission" date="2021-10" db="EMBL/GenBank/DDBJ databases">
        <title>Melipona bicolor Genome sequencing and assembly.</title>
        <authorList>
            <person name="Araujo N.S."/>
            <person name="Arias M.C."/>
        </authorList>
    </citation>
    <scope>NUCLEOTIDE SEQUENCE</scope>
    <source>
        <strain evidence="3">USP_2M_L1-L4_2017</strain>
        <tissue evidence="3">Whole body</tissue>
    </source>
</reference>
<evidence type="ECO:0000256" key="2">
    <source>
        <dbReference type="SAM" id="Phobius"/>
    </source>
</evidence>
<feature type="transmembrane region" description="Helical" evidence="2">
    <location>
        <begin position="29"/>
        <end position="50"/>
    </location>
</feature>
<dbReference type="Proteomes" id="UP001177670">
    <property type="component" value="Unassembled WGS sequence"/>
</dbReference>
<keyword evidence="2" id="KW-0812">Transmembrane</keyword>
<dbReference type="AlphaFoldDB" id="A0AA40GDR4"/>
<organism evidence="3 4">
    <name type="scientific">Melipona bicolor</name>
    <dbReference type="NCBI Taxonomy" id="60889"/>
    <lineage>
        <taxon>Eukaryota</taxon>
        <taxon>Metazoa</taxon>
        <taxon>Ecdysozoa</taxon>
        <taxon>Arthropoda</taxon>
        <taxon>Hexapoda</taxon>
        <taxon>Insecta</taxon>
        <taxon>Pterygota</taxon>
        <taxon>Neoptera</taxon>
        <taxon>Endopterygota</taxon>
        <taxon>Hymenoptera</taxon>
        <taxon>Apocrita</taxon>
        <taxon>Aculeata</taxon>
        <taxon>Apoidea</taxon>
        <taxon>Anthophila</taxon>
        <taxon>Apidae</taxon>
        <taxon>Melipona</taxon>
    </lineage>
</organism>
<protein>
    <submittedName>
        <fullName evidence="3">Uncharacterized protein</fullName>
    </submittedName>
</protein>
<name>A0AA40GDR4_9HYME</name>